<evidence type="ECO:0000313" key="4">
    <source>
        <dbReference type="Proteomes" id="UP000000256"/>
    </source>
</evidence>
<dbReference type="HOGENOM" id="CLU_022984_0_0_9"/>
<dbReference type="Pfam" id="PF03787">
    <property type="entry name" value="RAMPs"/>
    <property type="match status" value="2"/>
</dbReference>
<proteinExistence type="predicted"/>
<evidence type="ECO:0000256" key="1">
    <source>
        <dbReference type="ARBA" id="ARBA00023118"/>
    </source>
</evidence>
<dbReference type="PANTHER" id="PTHR35579">
    <property type="entry name" value="CRISPR SYSTEM CMS ENDORIBONUCLEASE CSM3"/>
    <property type="match status" value="1"/>
</dbReference>
<dbReference type="OrthoDB" id="482771at2"/>
<accession>A4XGT8</accession>
<dbReference type="KEGG" id="csc:Csac_0486"/>
<evidence type="ECO:0000313" key="3">
    <source>
        <dbReference type="EMBL" id="ABP66123.1"/>
    </source>
</evidence>
<dbReference type="InterPro" id="IPR052216">
    <property type="entry name" value="CRISPR_Csm3_endoribonuclease"/>
</dbReference>
<dbReference type="Proteomes" id="UP000000256">
    <property type="component" value="Chromosome"/>
</dbReference>
<dbReference type="eggNOG" id="COG1337">
    <property type="taxonomic scope" value="Bacteria"/>
</dbReference>
<evidence type="ECO:0000259" key="2">
    <source>
        <dbReference type="Pfam" id="PF03787"/>
    </source>
</evidence>
<dbReference type="EMBL" id="CP000679">
    <property type="protein sequence ID" value="ABP66123.1"/>
    <property type="molecule type" value="Genomic_DNA"/>
</dbReference>
<organism evidence="3 4">
    <name type="scientific">Caldicellulosiruptor saccharolyticus (strain ATCC 43494 / DSM 8903 / Tp8T 6331)</name>
    <dbReference type="NCBI Taxonomy" id="351627"/>
    <lineage>
        <taxon>Bacteria</taxon>
        <taxon>Bacillati</taxon>
        <taxon>Bacillota</taxon>
        <taxon>Bacillota incertae sedis</taxon>
        <taxon>Caldicellulosiruptorales</taxon>
        <taxon>Caldicellulosiruptoraceae</taxon>
        <taxon>Caldicellulosiruptor</taxon>
    </lineage>
</organism>
<dbReference type="PANTHER" id="PTHR35579:SF3">
    <property type="entry name" value="CRISPR SYSTEM CMS ENDORIBONUCLEASE CSM3"/>
    <property type="match status" value="1"/>
</dbReference>
<sequence length="746" mass="86086">MMEVKVKTLSYSLFASGEGDGLIDSDVVYDSFGIPYIPAKRVKGCLKESALEVCEMLGISSQIVYSVFGNEGLEGKIYINNLYINNYEDLKNEIKVLKKEKEFSLYLHPQKVLSHFTAVRYQTAINEDGVAKENSLRTIRVLKPDIEFKGDIYEIKTLSRREKALLYLAVINLKRMGTSRNRGFGEVRCILENSGFENSQEAIDVLLTSEVTKASKNDNKTSSILFDPKLTGENARIKFTVKTLSPVVIAQPRGEQNTVYTKKYIPASVIRGLLAKRLVEILKLGRDAQRNEHFYTLFLSDKTKIGNAYPKKEGYVFYQTPLFIQEEKGSNSATLYNVFDKYEETEMPNNTKPLNKFCYIDDENVYIYEPETTFYFHNNRDREKGHSIGEGIFYYEAINSGEEFEGEIVGDRGYLEELKQKFDDFTAFIGRSKTAQYGLVKFCFGDIEGLNSNEINDTEFIMYAISPIILYNEYGFTQPSENILIDYLANLLECEKEEIEIVDSAARIEKIENFITIWKLKTPSLFAYSAGSSFKVKLKTIDDRIIRNLGKIEAEGIGEEKSLGFGKVKILHDIQEVMVRKKVPEKEDRNSTDIKQSRDILLEIIIRDLLTVVNYLGYRKAEDFKGTLKNWKLISNHLINRLYNMLTESNNFSEWKIKIENLDGKKAGELLKKLGLIEELTNKEMIKEMLSKQDVNKFGRILSKLGVNIMKDSSLKWDIFKNYWLNFLRYLRLFKKQEEYKDEQNC</sequence>
<feature type="domain" description="CRISPR type III-associated protein" evidence="2">
    <location>
        <begin position="240"/>
        <end position="441"/>
    </location>
</feature>
<dbReference type="GO" id="GO:0051607">
    <property type="term" value="P:defense response to virus"/>
    <property type="evidence" value="ECO:0007669"/>
    <property type="project" value="UniProtKB-KW"/>
</dbReference>
<keyword evidence="4" id="KW-1185">Reference proteome</keyword>
<name>A4XGT8_CALS8</name>
<dbReference type="InterPro" id="IPR005537">
    <property type="entry name" value="RAMP_III_fam"/>
</dbReference>
<feature type="domain" description="CRISPR type III-associated protein" evidence="2">
    <location>
        <begin position="5"/>
        <end position="187"/>
    </location>
</feature>
<dbReference type="STRING" id="351627.Csac_0486"/>
<dbReference type="AlphaFoldDB" id="A4XGT8"/>
<gene>
    <name evidence="3" type="ordered locus">Csac_0486</name>
</gene>
<dbReference type="CDD" id="cd09726">
    <property type="entry name" value="RAMP_I_III"/>
    <property type="match status" value="1"/>
</dbReference>
<keyword evidence="1" id="KW-0051">Antiviral defense</keyword>
<reference evidence="3 4" key="1">
    <citation type="journal article" date="2008" name="Appl. Environ. Microbiol.">
        <title>Hydrogenomics of the extremely thermophilic bacterium Caldicellulosiruptor saccharolyticus.</title>
        <authorList>
            <person name="van de Werken H.J."/>
            <person name="Verhaart M.R."/>
            <person name="VanFossen A.L."/>
            <person name="Willquist K."/>
            <person name="Lewis D.L."/>
            <person name="Nichols J.D."/>
            <person name="Goorissen H.P."/>
            <person name="Mongodin E.F."/>
            <person name="Nelson K.E."/>
            <person name="van Niel E.W."/>
            <person name="Stams A.J."/>
            <person name="Ward D.E."/>
            <person name="de Vos W.M."/>
            <person name="van der Oost J."/>
            <person name="Kelly R.M."/>
            <person name="Kengen S.W."/>
        </authorList>
    </citation>
    <scope>NUCLEOTIDE SEQUENCE [LARGE SCALE GENOMIC DNA]</scope>
    <source>
        <strain evidence="4">ATCC 43494 / DSM 8903 / Tp8T 6331</strain>
    </source>
</reference>
<protein>
    <recommendedName>
        <fullName evidence="2">CRISPR type III-associated protein domain-containing protein</fullName>
    </recommendedName>
</protein>